<name>A0AAX4L4W8_9CREN</name>
<keyword evidence="4 6" id="KW-0274">FAD</keyword>
<evidence type="ECO:0000259" key="9">
    <source>
        <dbReference type="Pfam" id="PF02771"/>
    </source>
</evidence>
<dbReference type="GO" id="GO:0050660">
    <property type="term" value="F:flavin adenine dinucleotide binding"/>
    <property type="evidence" value="ECO:0007669"/>
    <property type="project" value="InterPro"/>
</dbReference>
<feature type="domain" description="Acyl-CoA dehydrogenase/oxidase N-terminal" evidence="9">
    <location>
        <begin position="7"/>
        <end position="118"/>
    </location>
</feature>
<evidence type="ECO:0000256" key="2">
    <source>
        <dbReference type="ARBA" id="ARBA00009347"/>
    </source>
</evidence>
<keyword evidence="11" id="KW-1185">Reference proteome</keyword>
<dbReference type="RefSeq" id="WP_338603270.1">
    <property type="nucleotide sequence ID" value="NZ_CP146016.1"/>
</dbReference>
<dbReference type="PANTHER" id="PTHR43292">
    <property type="entry name" value="ACYL-COA DEHYDROGENASE"/>
    <property type="match status" value="1"/>
</dbReference>
<dbReference type="GO" id="GO:0005886">
    <property type="term" value="C:plasma membrane"/>
    <property type="evidence" value="ECO:0007669"/>
    <property type="project" value="TreeGrafter"/>
</dbReference>
<gene>
    <name evidence="10" type="ORF">V6M85_03980</name>
</gene>
<dbReference type="Pfam" id="PF02771">
    <property type="entry name" value="Acyl-CoA_dh_N"/>
    <property type="match status" value="1"/>
</dbReference>
<keyword evidence="5 6" id="KW-0560">Oxidoreductase</keyword>
<sequence>MSREESELEEYRSKVREWIQKNVPEEIKLRGDMAPPDVLRAWQRKIYEAGYLGVSWPKEYGGWGEDPIKEIIVREEFAKAGVPYATVGLGVSVVGPGIILNGTEEQKKKYLKRILTAEDVWCQGFSEPQAGSDLAGIKTKAEDKGDYFVVNGQKIWSSYAHLANYCFLLARTGDVSERHKGLTMLIVDMKSEGVRVSPIKQITGRSEFNTVYFNNVKVPKENVVGKIGEGWKVAVSTLNYERLNIGTILFTVERLIRELSTTMGGNEQLYNIAEEIIALKSFYKRILERIKKGYIAGPEAAVIKLVASEAIQRVYENAMSKMGAESLIMESRPGFRPEIAYGLLASRSITIAGGTSEILRNLLGEVVLGLPKG</sequence>
<feature type="domain" description="Acyl-CoA oxidase/dehydrogenase middle" evidence="8">
    <location>
        <begin position="122"/>
        <end position="216"/>
    </location>
</feature>
<dbReference type="SUPFAM" id="SSF47203">
    <property type="entry name" value="Acyl-CoA dehydrogenase C-terminal domain-like"/>
    <property type="match status" value="1"/>
</dbReference>
<dbReference type="InterPro" id="IPR009100">
    <property type="entry name" value="AcylCoA_DH/oxidase_NM_dom_sf"/>
</dbReference>
<accession>A0AAX4L4W8</accession>
<dbReference type="GeneID" id="89335898"/>
<dbReference type="Gene3D" id="2.40.110.10">
    <property type="entry name" value="Butyryl-CoA Dehydrogenase, subunit A, domain 2"/>
    <property type="match status" value="1"/>
</dbReference>
<dbReference type="GO" id="GO:0016627">
    <property type="term" value="F:oxidoreductase activity, acting on the CH-CH group of donors"/>
    <property type="evidence" value="ECO:0007669"/>
    <property type="project" value="InterPro"/>
</dbReference>
<keyword evidence="3 6" id="KW-0285">Flavoprotein</keyword>
<dbReference type="FunFam" id="2.40.110.10:FF:000011">
    <property type="entry name" value="Acyl-CoA dehydrogenase FadE34"/>
    <property type="match status" value="1"/>
</dbReference>
<dbReference type="Gene3D" id="1.10.540.10">
    <property type="entry name" value="Acyl-CoA dehydrogenase/oxidase, N-terminal domain"/>
    <property type="match status" value="1"/>
</dbReference>
<dbReference type="EMBL" id="CP146016">
    <property type="protein sequence ID" value="WWQ61248.1"/>
    <property type="molecule type" value="Genomic_DNA"/>
</dbReference>
<reference evidence="10 11" key="1">
    <citation type="submission" date="2024-02" db="EMBL/GenBank/DDBJ databases">
        <title>STSV induces naive adaptation in Sulfolobus.</title>
        <authorList>
            <person name="Xiang X."/>
            <person name="Song M."/>
        </authorList>
    </citation>
    <scope>NUCLEOTIDE SEQUENCE [LARGE SCALE GENOMIC DNA]</scope>
    <source>
        <strain evidence="10 11">RT2</strain>
    </source>
</reference>
<dbReference type="InterPro" id="IPR052161">
    <property type="entry name" value="Mycobact_Acyl-CoA_DH"/>
</dbReference>
<evidence type="ECO:0000256" key="1">
    <source>
        <dbReference type="ARBA" id="ARBA00001974"/>
    </source>
</evidence>
<comment type="cofactor">
    <cofactor evidence="1 6">
        <name>FAD</name>
        <dbReference type="ChEBI" id="CHEBI:57692"/>
    </cofactor>
</comment>
<dbReference type="Pfam" id="PF02770">
    <property type="entry name" value="Acyl-CoA_dh_M"/>
    <property type="match status" value="1"/>
</dbReference>
<dbReference type="SUPFAM" id="SSF56645">
    <property type="entry name" value="Acyl-CoA dehydrogenase NM domain-like"/>
    <property type="match status" value="1"/>
</dbReference>
<evidence type="ECO:0000259" key="8">
    <source>
        <dbReference type="Pfam" id="PF02770"/>
    </source>
</evidence>
<evidence type="ECO:0000313" key="10">
    <source>
        <dbReference type="EMBL" id="WWQ61248.1"/>
    </source>
</evidence>
<dbReference type="InterPro" id="IPR036250">
    <property type="entry name" value="AcylCo_DH-like_C"/>
</dbReference>
<dbReference type="InterPro" id="IPR046373">
    <property type="entry name" value="Acyl-CoA_Oxase/DH_mid-dom_sf"/>
</dbReference>
<evidence type="ECO:0000256" key="6">
    <source>
        <dbReference type="RuleBase" id="RU362125"/>
    </source>
</evidence>
<dbReference type="InterPro" id="IPR037069">
    <property type="entry name" value="AcylCoA_DH/ox_N_sf"/>
</dbReference>
<dbReference type="PANTHER" id="PTHR43292:SF4">
    <property type="entry name" value="ACYL-COA DEHYDROGENASE FADE34"/>
    <property type="match status" value="1"/>
</dbReference>
<protein>
    <submittedName>
        <fullName evidence="10">Acyl-CoA dehydrogenase family protein</fullName>
    </submittedName>
</protein>
<dbReference type="InterPro" id="IPR006091">
    <property type="entry name" value="Acyl-CoA_Oxase/DH_mid-dom"/>
</dbReference>
<evidence type="ECO:0000256" key="5">
    <source>
        <dbReference type="ARBA" id="ARBA00023002"/>
    </source>
</evidence>
<dbReference type="InterPro" id="IPR009075">
    <property type="entry name" value="AcylCo_DH/oxidase_C"/>
</dbReference>
<proteinExistence type="inferred from homology"/>
<evidence type="ECO:0000313" key="11">
    <source>
        <dbReference type="Proteomes" id="UP001432202"/>
    </source>
</evidence>
<dbReference type="Gene3D" id="1.20.140.10">
    <property type="entry name" value="Butyryl-CoA Dehydrogenase, subunit A, domain 3"/>
    <property type="match status" value="1"/>
</dbReference>
<dbReference type="Proteomes" id="UP001432202">
    <property type="component" value="Chromosome"/>
</dbReference>
<dbReference type="InterPro" id="IPR013786">
    <property type="entry name" value="AcylCoA_DH/ox_N"/>
</dbReference>
<evidence type="ECO:0000256" key="4">
    <source>
        <dbReference type="ARBA" id="ARBA00022827"/>
    </source>
</evidence>
<comment type="similarity">
    <text evidence="2 6">Belongs to the acyl-CoA dehydrogenase family.</text>
</comment>
<evidence type="ECO:0000259" key="7">
    <source>
        <dbReference type="Pfam" id="PF00441"/>
    </source>
</evidence>
<evidence type="ECO:0000256" key="3">
    <source>
        <dbReference type="ARBA" id="ARBA00022630"/>
    </source>
</evidence>
<organism evidence="10 11">
    <name type="scientific">Sulfolobus tengchongensis</name>
    <dbReference type="NCBI Taxonomy" id="207809"/>
    <lineage>
        <taxon>Archaea</taxon>
        <taxon>Thermoproteota</taxon>
        <taxon>Thermoprotei</taxon>
        <taxon>Sulfolobales</taxon>
        <taxon>Sulfolobaceae</taxon>
        <taxon>Sulfolobus</taxon>
    </lineage>
</organism>
<dbReference type="AlphaFoldDB" id="A0AAX4L4W8"/>
<dbReference type="Pfam" id="PF00441">
    <property type="entry name" value="Acyl-CoA_dh_1"/>
    <property type="match status" value="1"/>
</dbReference>
<feature type="domain" description="Acyl-CoA dehydrogenase/oxidase C-terminal" evidence="7">
    <location>
        <begin position="228"/>
        <end position="367"/>
    </location>
</feature>